<keyword evidence="3" id="KW-0479">Metal-binding</keyword>
<organism evidence="7 8">
    <name type="scientific">Candida tropicalis (strain ATCC MYA-3404 / T1)</name>
    <name type="common">Yeast</name>
    <dbReference type="NCBI Taxonomy" id="294747"/>
    <lineage>
        <taxon>Eukaryota</taxon>
        <taxon>Fungi</taxon>
        <taxon>Dikarya</taxon>
        <taxon>Ascomycota</taxon>
        <taxon>Saccharomycotina</taxon>
        <taxon>Pichiomycetes</taxon>
        <taxon>Debaryomycetaceae</taxon>
        <taxon>Candida/Lodderomyces clade</taxon>
        <taxon>Candida</taxon>
    </lineage>
</organism>
<dbReference type="EMBL" id="GG692396">
    <property type="protein sequence ID" value="EER34734.1"/>
    <property type="molecule type" value="Genomic_DNA"/>
</dbReference>
<dbReference type="GO" id="GO:0046872">
    <property type="term" value="F:metal ion binding"/>
    <property type="evidence" value="ECO:0007669"/>
    <property type="project" value="UniProtKB-KW"/>
</dbReference>
<dbReference type="PANTHER" id="PTHR42940:SF8">
    <property type="entry name" value="VACUOLAR PROTEIN SORTING-ASSOCIATED PROTEIN 11"/>
    <property type="match status" value="1"/>
</dbReference>
<keyword evidence="8" id="KW-1185">Reference proteome</keyword>
<dbReference type="HOGENOM" id="CLU_026673_11_2_1"/>
<dbReference type="SUPFAM" id="SSF51735">
    <property type="entry name" value="NAD(P)-binding Rossmann-fold domains"/>
    <property type="match status" value="1"/>
</dbReference>
<feature type="domain" description="Enoyl reductase (ER)" evidence="6">
    <location>
        <begin position="14"/>
        <end position="344"/>
    </location>
</feature>
<dbReference type="InterPro" id="IPR011032">
    <property type="entry name" value="GroES-like_sf"/>
</dbReference>
<dbReference type="GeneID" id="8301245"/>
<dbReference type="InterPro" id="IPR020843">
    <property type="entry name" value="ER"/>
</dbReference>
<keyword evidence="5" id="KW-0560">Oxidoreductase</keyword>
<gene>
    <name evidence="7" type="ORF">CTRG_01595</name>
</gene>
<dbReference type="CDD" id="cd08254">
    <property type="entry name" value="hydroxyacyl_CoA_DH"/>
    <property type="match status" value="1"/>
</dbReference>
<dbReference type="Pfam" id="PF00107">
    <property type="entry name" value="ADH_zinc_N"/>
    <property type="match status" value="1"/>
</dbReference>
<evidence type="ECO:0000313" key="7">
    <source>
        <dbReference type="EMBL" id="EER34734.1"/>
    </source>
</evidence>
<dbReference type="SUPFAM" id="SSF50129">
    <property type="entry name" value="GroES-like"/>
    <property type="match status" value="1"/>
</dbReference>
<dbReference type="Pfam" id="PF08240">
    <property type="entry name" value="ADH_N"/>
    <property type="match status" value="1"/>
</dbReference>
<dbReference type="KEGG" id="ctp:CTRG_01595"/>
<dbReference type="PANTHER" id="PTHR42940">
    <property type="entry name" value="ALCOHOL DEHYDROGENASE 1-RELATED"/>
    <property type="match status" value="1"/>
</dbReference>
<accession>C5M6W4</accession>
<dbReference type="SMART" id="SM00829">
    <property type="entry name" value="PKS_ER"/>
    <property type="match status" value="1"/>
</dbReference>
<dbReference type="InterPro" id="IPR036291">
    <property type="entry name" value="NAD(P)-bd_dom_sf"/>
</dbReference>
<dbReference type="Gene3D" id="3.90.180.10">
    <property type="entry name" value="Medium-chain alcohol dehydrogenases, catalytic domain"/>
    <property type="match status" value="1"/>
</dbReference>
<dbReference type="eggNOG" id="KOG0023">
    <property type="taxonomic scope" value="Eukaryota"/>
</dbReference>
<dbReference type="STRING" id="294747.C5M6W4"/>
<dbReference type="VEuPathDB" id="FungiDB:CTRG_01595"/>
<name>C5M6W4_CANTT</name>
<comment type="similarity">
    <text evidence="2">Belongs to the zinc-containing alcohol dehydrogenase family.</text>
</comment>
<dbReference type="Proteomes" id="UP000002037">
    <property type="component" value="Unassembled WGS sequence"/>
</dbReference>
<dbReference type="GO" id="GO:0005737">
    <property type="term" value="C:cytoplasm"/>
    <property type="evidence" value="ECO:0007669"/>
    <property type="project" value="TreeGrafter"/>
</dbReference>
<comment type="cofactor">
    <cofactor evidence="1">
        <name>Zn(2+)</name>
        <dbReference type="ChEBI" id="CHEBI:29105"/>
    </cofactor>
</comment>
<evidence type="ECO:0000256" key="2">
    <source>
        <dbReference type="ARBA" id="ARBA00008072"/>
    </source>
</evidence>
<evidence type="ECO:0000313" key="8">
    <source>
        <dbReference type="Proteomes" id="UP000002037"/>
    </source>
</evidence>
<evidence type="ECO:0000256" key="5">
    <source>
        <dbReference type="ARBA" id="ARBA00023002"/>
    </source>
</evidence>
<protein>
    <recommendedName>
        <fullName evidence="6">Enoyl reductase (ER) domain-containing protein</fullName>
    </recommendedName>
</protein>
<dbReference type="InterPro" id="IPR013154">
    <property type="entry name" value="ADH-like_N"/>
</dbReference>
<keyword evidence="4" id="KW-0862">Zinc</keyword>
<dbReference type="GO" id="GO:0004022">
    <property type="term" value="F:alcohol dehydrogenase (NAD+) activity"/>
    <property type="evidence" value="ECO:0007669"/>
    <property type="project" value="TreeGrafter"/>
</dbReference>
<dbReference type="RefSeq" id="XP_002547289.1">
    <property type="nucleotide sequence ID" value="XM_002547243.1"/>
</dbReference>
<evidence type="ECO:0000256" key="3">
    <source>
        <dbReference type="ARBA" id="ARBA00022723"/>
    </source>
</evidence>
<proteinExistence type="inferred from homology"/>
<dbReference type="Gene3D" id="3.40.50.720">
    <property type="entry name" value="NAD(P)-binding Rossmann-like Domain"/>
    <property type="match status" value="1"/>
</dbReference>
<evidence type="ECO:0000256" key="4">
    <source>
        <dbReference type="ARBA" id="ARBA00022833"/>
    </source>
</evidence>
<sequence length="349" mass="37968">MPTQQGFGYVAGHKTIQKFTNIAIPTPGPNEVLLKIEAAGLCLSDPHTLIGGPIESLPPLKTATKFVMGHEIAGQISQVGSNLSNHPVYKKGGKFALTIAQACGSCESCRQGHDGRCDASNQAYGLNEDGGFQQYLLIKNLRTLLPIPDGVTFEQAAVSTDSVLTPFHAIQKVQHLLSPTTKVLVQGCGGLGLNAIQILKNYNCYVVATDVKPELEKLALEYGASEYYTDLGKSSHEPMSFDLIFDVVGIQPTFNVSDKYIKSRGKILMIGLGRSKLFIPNYKLGIREVEIIFNFGGSSAEQIECMKWVAKGLIKPNVHVADFNSLPKYLDDLDKGKITGRVVFRPNKL</sequence>
<dbReference type="InterPro" id="IPR013149">
    <property type="entry name" value="ADH-like_C"/>
</dbReference>
<reference evidence="7 8" key="1">
    <citation type="journal article" date="2009" name="Nature">
        <title>Evolution of pathogenicity and sexual reproduction in eight Candida genomes.</title>
        <authorList>
            <person name="Butler G."/>
            <person name="Rasmussen M.D."/>
            <person name="Lin M.F."/>
            <person name="Santos M.A."/>
            <person name="Sakthikumar S."/>
            <person name="Munro C.A."/>
            <person name="Rheinbay E."/>
            <person name="Grabherr M."/>
            <person name="Forche A."/>
            <person name="Reedy J.L."/>
            <person name="Agrafioti I."/>
            <person name="Arnaud M.B."/>
            <person name="Bates S."/>
            <person name="Brown A.J."/>
            <person name="Brunke S."/>
            <person name="Costanzo M.C."/>
            <person name="Fitzpatrick D.A."/>
            <person name="de Groot P.W."/>
            <person name="Harris D."/>
            <person name="Hoyer L.L."/>
            <person name="Hube B."/>
            <person name="Klis F.M."/>
            <person name="Kodira C."/>
            <person name="Lennard N."/>
            <person name="Logue M.E."/>
            <person name="Martin R."/>
            <person name="Neiman A.M."/>
            <person name="Nikolaou E."/>
            <person name="Quail M.A."/>
            <person name="Quinn J."/>
            <person name="Santos M.C."/>
            <person name="Schmitzberger F.F."/>
            <person name="Sherlock G."/>
            <person name="Shah P."/>
            <person name="Silverstein K.A."/>
            <person name="Skrzypek M.S."/>
            <person name="Soll D."/>
            <person name="Staggs R."/>
            <person name="Stansfield I."/>
            <person name="Stumpf M.P."/>
            <person name="Sudbery P.E."/>
            <person name="Srikantha T."/>
            <person name="Zeng Q."/>
            <person name="Berman J."/>
            <person name="Berriman M."/>
            <person name="Heitman J."/>
            <person name="Gow N.A."/>
            <person name="Lorenz M.C."/>
            <person name="Birren B.W."/>
            <person name="Kellis M."/>
            <person name="Cuomo C.A."/>
        </authorList>
    </citation>
    <scope>NUCLEOTIDE SEQUENCE [LARGE SCALE GENOMIC DNA]</scope>
    <source>
        <strain evidence="8">ATCC MYA-3404 / T1</strain>
    </source>
</reference>
<evidence type="ECO:0000256" key="1">
    <source>
        <dbReference type="ARBA" id="ARBA00001947"/>
    </source>
</evidence>
<dbReference type="AlphaFoldDB" id="C5M6W4"/>
<evidence type="ECO:0000259" key="6">
    <source>
        <dbReference type="SMART" id="SM00829"/>
    </source>
</evidence>
<dbReference type="OrthoDB" id="1879366at2759"/>